<sequence length="124" mass="13868">MHALSPHRARQQHARSWPQPRGPWPLLWRGDRDGRQGGDGAPGSMRVGQDGAGGEEGVRGVCQPVLQHYTCIVEILELAVEVEEAEWMLAGMETRPVICARLRQRRRPRGLAHAPVWHLMKSAV</sequence>
<reference evidence="2" key="2">
    <citation type="journal article" date="2015" name="Data Brief">
        <title>Shoot transcriptome of the giant reed, Arundo donax.</title>
        <authorList>
            <person name="Barrero R.A."/>
            <person name="Guerrero F.D."/>
            <person name="Moolhuijzen P."/>
            <person name="Goolsby J.A."/>
            <person name="Tidwell J."/>
            <person name="Bellgard S.E."/>
            <person name="Bellgard M.I."/>
        </authorList>
    </citation>
    <scope>NUCLEOTIDE SEQUENCE</scope>
    <source>
        <tissue evidence="2">Shoot tissue taken approximately 20 cm above the soil surface</tissue>
    </source>
</reference>
<name>A0A0A9D1E6_ARUDO</name>
<accession>A0A0A9D1E6</accession>
<feature type="compositionally biased region" description="Basic residues" evidence="1">
    <location>
        <begin position="1"/>
        <end position="13"/>
    </location>
</feature>
<proteinExistence type="predicted"/>
<dbReference type="AlphaFoldDB" id="A0A0A9D1E6"/>
<evidence type="ECO:0000313" key="2">
    <source>
        <dbReference type="EMBL" id="JAD82414.1"/>
    </source>
</evidence>
<reference evidence="2" key="1">
    <citation type="submission" date="2014-09" db="EMBL/GenBank/DDBJ databases">
        <authorList>
            <person name="Magalhaes I.L.F."/>
            <person name="Oliveira U."/>
            <person name="Santos F.R."/>
            <person name="Vidigal T.H.D.A."/>
            <person name="Brescovit A.D."/>
            <person name="Santos A.J."/>
        </authorList>
    </citation>
    <scope>NUCLEOTIDE SEQUENCE</scope>
    <source>
        <tissue evidence="2">Shoot tissue taken approximately 20 cm above the soil surface</tissue>
    </source>
</reference>
<evidence type="ECO:0000256" key="1">
    <source>
        <dbReference type="SAM" id="MobiDB-lite"/>
    </source>
</evidence>
<organism evidence="2">
    <name type="scientific">Arundo donax</name>
    <name type="common">Giant reed</name>
    <name type="synonym">Donax arundinaceus</name>
    <dbReference type="NCBI Taxonomy" id="35708"/>
    <lineage>
        <taxon>Eukaryota</taxon>
        <taxon>Viridiplantae</taxon>
        <taxon>Streptophyta</taxon>
        <taxon>Embryophyta</taxon>
        <taxon>Tracheophyta</taxon>
        <taxon>Spermatophyta</taxon>
        <taxon>Magnoliopsida</taxon>
        <taxon>Liliopsida</taxon>
        <taxon>Poales</taxon>
        <taxon>Poaceae</taxon>
        <taxon>PACMAD clade</taxon>
        <taxon>Arundinoideae</taxon>
        <taxon>Arundineae</taxon>
        <taxon>Arundo</taxon>
    </lineage>
</organism>
<dbReference type="EMBL" id="GBRH01215481">
    <property type="protein sequence ID" value="JAD82414.1"/>
    <property type="molecule type" value="Transcribed_RNA"/>
</dbReference>
<protein>
    <submittedName>
        <fullName evidence="2">Uncharacterized protein</fullName>
    </submittedName>
</protein>
<feature type="region of interest" description="Disordered" evidence="1">
    <location>
        <begin position="1"/>
        <end position="56"/>
    </location>
</feature>